<keyword evidence="5" id="KW-1185">Reference proteome</keyword>
<sequence>MYQCPSCETQIQEGSRFCPNCGKQLDESPVIHNEELTATASEVDTSSEHQKRATKKEKPKRTKWIAILLPILFLILAGAGVGYTYAKETRINDDVMEMKQQAEALALEEKYDEAESLLSKAIAARPDYEALHEDLRLVRAAIVMNNEVVGTGKLIQQNSLEKAKENLNRMNQQVSEEDNRLFSHFVPELNEMDSKITVKAINNELADLSTVDQLAAKLSTLSTLNLEEATQVKNKIIDKIVTIASGEAEELIRNKEFSEAIQTVDYALQYAVNNDKLTQLKQRINEEQEAFVQAQNERIERAMERAAKEDLKNRTAAVEVEELNAEVDEFGDLTVTGKVKSVATKIISSITIEFTIFDKEGEEIGTESTTVYPMYLNPGDTGEFEKQYFGVEGEVTVEITNMRWYIE</sequence>
<organism evidence="4 5">
    <name type="scientific">Thalassobacillus hwangdonensis</name>
    <dbReference type="NCBI Taxonomy" id="546108"/>
    <lineage>
        <taxon>Bacteria</taxon>
        <taxon>Bacillati</taxon>
        <taxon>Bacillota</taxon>
        <taxon>Bacilli</taxon>
        <taxon>Bacillales</taxon>
        <taxon>Bacillaceae</taxon>
        <taxon>Thalassobacillus</taxon>
    </lineage>
</organism>
<keyword evidence="2" id="KW-0812">Transmembrane</keyword>
<reference evidence="5" key="1">
    <citation type="journal article" date="2019" name="Int. J. Syst. Evol. Microbiol.">
        <title>The Global Catalogue of Microorganisms (GCM) 10K type strain sequencing project: providing services to taxonomists for standard genome sequencing and annotation.</title>
        <authorList>
            <consortium name="The Broad Institute Genomics Platform"/>
            <consortium name="The Broad Institute Genome Sequencing Center for Infectious Disease"/>
            <person name="Wu L."/>
            <person name="Ma J."/>
        </authorList>
    </citation>
    <scope>NUCLEOTIDE SEQUENCE [LARGE SCALE GENOMIC DNA]</scope>
    <source>
        <strain evidence="5">CCUG 56607</strain>
    </source>
</reference>
<feature type="coiled-coil region" evidence="1">
    <location>
        <begin position="153"/>
        <end position="180"/>
    </location>
</feature>
<dbReference type="RefSeq" id="WP_386056002.1">
    <property type="nucleotide sequence ID" value="NZ_JBHTKL010000001.1"/>
</dbReference>
<proteinExistence type="predicted"/>
<gene>
    <name evidence="4" type="ORF">ACFQ2J_01710</name>
</gene>
<keyword evidence="1" id="KW-0175">Coiled coil</keyword>
<evidence type="ECO:0000259" key="3">
    <source>
        <dbReference type="Pfam" id="PF13240"/>
    </source>
</evidence>
<name>A0ABW3KXT8_9BACI</name>
<dbReference type="Pfam" id="PF13240">
    <property type="entry name" value="Zn_Ribbon_1"/>
    <property type="match status" value="1"/>
</dbReference>
<evidence type="ECO:0000256" key="1">
    <source>
        <dbReference type="SAM" id="Coils"/>
    </source>
</evidence>
<dbReference type="NCBIfam" id="NF038353">
    <property type="entry name" value="FxLYD_dom"/>
    <property type="match status" value="1"/>
</dbReference>
<protein>
    <submittedName>
        <fullName evidence="4">FxLYD domain-containing protein</fullName>
    </submittedName>
</protein>
<feature type="domain" description="Zinc-ribbon" evidence="3">
    <location>
        <begin position="4"/>
        <end position="25"/>
    </location>
</feature>
<evidence type="ECO:0000313" key="5">
    <source>
        <dbReference type="Proteomes" id="UP001596990"/>
    </source>
</evidence>
<feature type="transmembrane region" description="Helical" evidence="2">
    <location>
        <begin position="64"/>
        <end position="86"/>
    </location>
</feature>
<dbReference type="InterPro" id="IPR026870">
    <property type="entry name" value="Zinc_ribbon_dom"/>
</dbReference>
<comment type="caution">
    <text evidence="4">The sequence shown here is derived from an EMBL/GenBank/DDBJ whole genome shotgun (WGS) entry which is preliminary data.</text>
</comment>
<keyword evidence="2" id="KW-0472">Membrane</keyword>
<evidence type="ECO:0000313" key="4">
    <source>
        <dbReference type="EMBL" id="MFD1017901.1"/>
    </source>
</evidence>
<dbReference type="EMBL" id="JBHTKL010000001">
    <property type="protein sequence ID" value="MFD1017901.1"/>
    <property type="molecule type" value="Genomic_DNA"/>
</dbReference>
<feature type="coiled-coil region" evidence="1">
    <location>
        <begin position="270"/>
        <end position="314"/>
    </location>
</feature>
<dbReference type="Proteomes" id="UP001596990">
    <property type="component" value="Unassembled WGS sequence"/>
</dbReference>
<accession>A0ABW3KXT8</accession>
<evidence type="ECO:0000256" key="2">
    <source>
        <dbReference type="SAM" id="Phobius"/>
    </source>
</evidence>
<keyword evidence="2" id="KW-1133">Transmembrane helix</keyword>
<feature type="coiled-coil region" evidence="1">
    <location>
        <begin position="97"/>
        <end position="124"/>
    </location>
</feature>
<dbReference type="InterPro" id="IPR047676">
    <property type="entry name" value="FxLYD_dom"/>
</dbReference>